<dbReference type="GO" id="GO:0008270">
    <property type="term" value="F:zinc ion binding"/>
    <property type="evidence" value="ECO:0007669"/>
    <property type="project" value="InterPro"/>
</dbReference>
<dbReference type="EnsemblMetazoa" id="G7701.1">
    <property type="protein sequence ID" value="G7701.1:cds"/>
    <property type="gene ID" value="G7701"/>
</dbReference>
<dbReference type="Pfam" id="PF03732">
    <property type="entry name" value="Retrotrans_gag"/>
    <property type="match status" value="1"/>
</dbReference>
<feature type="region of interest" description="Disordered" evidence="1">
    <location>
        <begin position="446"/>
        <end position="502"/>
    </location>
</feature>
<proteinExistence type="predicted"/>
<reference evidence="3" key="1">
    <citation type="submission" date="2022-08" db="UniProtKB">
        <authorList>
            <consortium name="EnsemblMetazoa"/>
        </authorList>
    </citation>
    <scope>IDENTIFICATION</scope>
    <source>
        <strain evidence="3">05x7-T-G4-1.051#20</strain>
    </source>
</reference>
<dbReference type="Proteomes" id="UP000005408">
    <property type="component" value="Unassembled WGS sequence"/>
</dbReference>
<feature type="region of interest" description="Disordered" evidence="1">
    <location>
        <begin position="202"/>
        <end position="225"/>
    </location>
</feature>
<sequence>MSSEEHYAFGFSNSLEETFIQMPKEEPSKNNSFISAKCEPFYGYSTENASKFLSEFRSYCTLQNLIDDKRTIAAFHLHLRGPALIWFNTLNESNKVLWTVLQEAFQNRYISRDISDPSIIAESAIFDALTLHPTMAIETFHGQVLEKGSKLDKPERDLTSKFINGLPEQLAFFVRAGNPRCLQDAYQQAKLGEAYGYRTSGASVSVSRPSNADGPGPQCSAAMTQKTGRSEDITSLLGQLVDRMDRLEASMPSRSTRGKYIDREASARNGIVCFQCRGQGHRKSECLWTGSGRSAPNTTCQICQQRGHSAVDENVGDFMYMDVLIKEHQIHLKPDAEPKHQRPYRLPPDKKEVLRHQLDELLRQNIIAPVDESENVPITSPIVLVSKPSKPKDSGPEEEDPYFPFVEENVQQLKLPNGKNFETLFDNPVESNFIKTINVEYDADTEDDWQKPHAPLRKRSRPVKVLPSQKSKVITGDEISPASINDSDPYDKTTEINSDQSDYQRNTVVDNHESACPYRIAA</sequence>
<dbReference type="InterPro" id="IPR005162">
    <property type="entry name" value="Retrotrans_gag_dom"/>
</dbReference>
<name>A0A8W8NL14_MAGGI</name>
<dbReference type="SUPFAM" id="SSF56672">
    <property type="entry name" value="DNA/RNA polymerases"/>
    <property type="match status" value="1"/>
</dbReference>
<dbReference type="InterPro" id="IPR050951">
    <property type="entry name" value="Retrovirus_Pol_polyprotein"/>
</dbReference>
<accession>A0A8W8NL14</accession>
<evidence type="ECO:0000313" key="4">
    <source>
        <dbReference type="Proteomes" id="UP000005408"/>
    </source>
</evidence>
<protein>
    <recommendedName>
        <fullName evidence="2">Retrotransposon gag domain-containing protein</fullName>
    </recommendedName>
</protein>
<evidence type="ECO:0000259" key="2">
    <source>
        <dbReference type="Pfam" id="PF03732"/>
    </source>
</evidence>
<dbReference type="PANTHER" id="PTHR37984:SF5">
    <property type="entry name" value="PROTEIN NYNRIN-LIKE"/>
    <property type="match status" value="1"/>
</dbReference>
<dbReference type="SUPFAM" id="SSF57756">
    <property type="entry name" value="Retrovirus zinc finger-like domains"/>
    <property type="match status" value="1"/>
</dbReference>
<evidence type="ECO:0000256" key="1">
    <source>
        <dbReference type="SAM" id="MobiDB-lite"/>
    </source>
</evidence>
<dbReference type="GO" id="GO:0003676">
    <property type="term" value="F:nucleic acid binding"/>
    <property type="evidence" value="ECO:0007669"/>
    <property type="project" value="InterPro"/>
</dbReference>
<dbReference type="PANTHER" id="PTHR37984">
    <property type="entry name" value="PROTEIN CBG26694"/>
    <property type="match status" value="1"/>
</dbReference>
<evidence type="ECO:0000313" key="3">
    <source>
        <dbReference type="EnsemblMetazoa" id="G7701.1:cds"/>
    </source>
</evidence>
<feature type="domain" description="Retrotransposon gag" evidence="2">
    <location>
        <begin position="74"/>
        <end position="167"/>
    </location>
</feature>
<keyword evidence="4" id="KW-1185">Reference proteome</keyword>
<organism evidence="3 4">
    <name type="scientific">Magallana gigas</name>
    <name type="common">Pacific oyster</name>
    <name type="synonym">Crassostrea gigas</name>
    <dbReference type="NCBI Taxonomy" id="29159"/>
    <lineage>
        <taxon>Eukaryota</taxon>
        <taxon>Metazoa</taxon>
        <taxon>Spiralia</taxon>
        <taxon>Lophotrochozoa</taxon>
        <taxon>Mollusca</taxon>
        <taxon>Bivalvia</taxon>
        <taxon>Autobranchia</taxon>
        <taxon>Pteriomorphia</taxon>
        <taxon>Ostreida</taxon>
        <taxon>Ostreoidea</taxon>
        <taxon>Ostreidae</taxon>
        <taxon>Magallana</taxon>
    </lineage>
</organism>
<dbReference type="InterPro" id="IPR043502">
    <property type="entry name" value="DNA/RNA_pol_sf"/>
</dbReference>
<dbReference type="Gene3D" id="3.10.10.10">
    <property type="entry name" value="HIV Type 1 Reverse Transcriptase, subunit A, domain 1"/>
    <property type="match status" value="1"/>
</dbReference>
<dbReference type="Gene3D" id="4.10.60.10">
    <property type="entry name" value="Zinc finger, CCHC-type"/>
    <property type="match status" value="1"/>
</dbReference>
<dbReference type="AlphaFoldDB" id="A0A8W8NL14"/>
<dbReference type="InterPro" id="IPR036875">
    <property type="entry name" value="Znf_CCHC_sf"/>
</dbReference>